<dbReference type="STRING" id="92696.A0A4R0RRP2"/>
<dbReference type="OrthoDB" id="2801112at2759"/>
<reference evidence="3 4" key="1">
    <citation type="submission" date="2018-11" db="EMBL/GenBank/DDBJ databases">
        <title>Genome assembly of Steccherinum ochraceum LE-BIN_3174, the white-rot fungus of the Steccherinaceae family (The Residual Polyporoid clade, Polyporales, Basidiomycota).</title>
        <authorList>
            <person name="Fedorova T.V."/>
            <person name="Glazunova O.A."/>
            <person name="Landesman E.O."/>
            <person name="Moiseenko K.V."/>
            <person name="Psurtseva N.V."/>
            <person name="Savinova O.S."/>
            <person name="Shakhova N.V."/>
            <person name="Tyazhelova T.V."/>
            <person name="Vasina D.V."/>
        </authorList>
    </citation>
    <scope>NUCLEOTIDE SEQUENCE [LARGE SCALE GENOMIC DNA]</scope>
    <source>
        <strain evidence="3 4">LE-BIN_3174</strain>
    </source>
</reference>
<dbReference type="EMBL" id="RWJN01000032">
    <property type="protein sequence ID" value="TCD69872.1"/>
    <property type="molecule type" value="Genomic_DNA"/>
</dbReference>
<dbReference type="InterPro" id="IPR036047">
    <property type="entry name" value="F-box-like_dom_sf"/>
</dbReference>
<accession>A0A4R0RRP2</accession>
<dbReference type="InterPro" id="IPR001810">
    <property type="entry name" value="F-box_dom"/>
</dbReference>
<feature type="domain" description="F-box" evidence="2">
    <location>
        <begin position="173"/>
        <end position="222"/>
    </location>
</feature>
<protein>
    <recommendedName>
        <fullName evidence="2">F-box domain-containing protein</fullName>
    </recommendedName>
</protein>
<dbReference type="SUPFAM" id="SSF81383">
    <property type="entry name" value="F-box domain"/>
    <property type="match status" value="1"/>
</dbReference>
<evidence type="ECO:0000313" key="3">
    <source>
        <dbReference type="EMBL" id="TCD69872.1"/>
    </source>
</evidence>
<evidence type="ECO:0000313" key="4">
    <source>
        <dbReference type="Proteomes" id="UP000292702"/>
    </source>
</evidence>
<feature type="region of interest" description="Disordered" evidence="1">
    <location>
        <begin position="655"/>
        <end position="678"/>
    </location>
</feature>
<gene>
    <name evidence="3" type="ORF">EIP91_005949</name>
</gene>
<dbReference type="PROSITE" id="PS50181">
    <property type="entry name" value="FBOX"/>
    <property type="match status" value="1"/>
</dbReference>
<dbReference type="AlphaFoldDB" id="A0A4R0RRP2"/>
<keyword evidence="4" id="KW-1185">Reference proteome</keyword>
<sequence length="678" mass="77591">MDSDDEKLIEEMDAEFEENARNYPLLYPELKHFQNKERETIANGLAPKADFLGVVRITRLMLSLSGFSEGHLDLSGRFESRYTSLVEQWNALLRDFEPMMRTLGNPFAVRSMEVDLKKCPAYEVTSDDIYYLESKWRIFLNSTNSPSLLYGLLNTIDEVATVLHWKRPPIFQKLLFLHLPPELLRTVFDELDRETAYLLGATCRLLREVSMPYVNRHRWISLPKLDRDKLPLGDEPGTMKERESAALEALTLARTAALEKMASMKDSPSVLNSLESLTVGGEWQREDIALAKIRSPSTTFFAPLHLALAALLKSTRHLHTMVFQSWYLVAEHLQVLFTIKTLRTLAIHASPAVGALRSIRRSTSILNFHLRIDKPRDTSSWLLLARLPNLRTLSVMCSDPDEGVLSVLPSPAIRASVNPFKSVEYFFASNIVPLEIEELSAWIISAKTTYGQLRLTHFKLEANFAGFELPQITTILDALTGAPIRSFSLDGIHYASPDIFTRINAAFPNLEILALHYRQSLRQENTTCAYWPSPTWEYARALGHCTKLKHLIWNQRYHPFEYPSPVLELMESEEWSGAEANEEARPVDWHYDDEESFNHWVHVIKLFAVHCTTLETVSFLSGEYYVEYIRQYVIERSEGVVVRSCSDWSALDMEENDPEHGWPDLFTDAPKDQTAAST</sequence>
<dbReference type="Proteomes" id="UP000292702">
    <property type="component" value="Unassembled WGS sequence"/>
</dbReference>
<organism evidence="3 4">
    <name type="scientific">Steccherinum ochraceum</name>
    <dbReference type="NCBI Taxonomy" id="92696"/>
    <lineage>
        <taxon>Eukaryota</taxon>
        <taxon>Fungi</taxon>
        <taxon>Dikarya</taxon>
        <taxon>Basidiomycota</taxon>
        <taxon>Agaricomycotina</taxon>
        <taxon>Agaricomycetes</taxon>
        <taxon>Polyporales</taxon>
        <taxon>Steccherinaceae</taxon>
        <taxon>Steccherinum</taxon>
    </lineage>
</organism>
<comment type="caution">
    <text evidence="3">The sequence shown here is derived from an EMBL/GenBank/DDBJ whole genome shotgun (WGS) entry which is preliminary data.</text>
</comment>
<evidence type="ECO:0000256" key="1">
    <source>
        <dbReference type="SAM" id="MobiDB-lite"/>
    </source>
</evidence>
<proteinExistence type="predicted"/>
<name>A0A4R0RRP2_9APHY</name>
<evidence type="ECO:0000259" key="2">
    <source>
        <dbReference type="PROSITE" id="PS50181"/>
    </source>
</evidence>